<sequence length="165" mass="17047">MSLLLLGGGAARRLCALPLTTGATPTAPIGHGSRPMGPAEPVLGEGQLQRLTPGPPEVLGLHRPLLWQPETTGRRRYTGAVVREQQWHPRSPSPGGAAAVVEPQAAPPAQSGEKARAALTRSVTGGAAGHPHPGAAVAAGLRAASHPQEQQQPPEHPPPQHLRFS</sequence>
<evidence type="ECO:0000313" key="3">
    <source>
        <dbReference type="EMBL" id="EMP33074.1"/>
    </source>
</evidence>
<dbReference type="EMBL" id="KB537352">
    <property type="protein sequence ID" value="EMP33074.1"/>
    <property type="molecule type" value="Genomic_DNA"/>
</dbReference>
<feature type="region of interest" description="Disordered" evidence="1">
    <location>
        <begin position="26"/>
        <end position="165"/>
    </location>
</feature>
<organism evidence="3 4">
    <name type="scientific">Chelonia mydas</name>
    <name type="common">Green sea-turtle</name>
    <name type="synonym">Chelonia agassizi</name>
    <dbReference type="NCBI Taxonomy" id="8469"/>
    <lineage>
        <taxon>Eukaryota</taxon>
        <taxon>Metazoa</taxon>
        <taxon>Chordata</taxon>
        <taxon>Craniata</taxon>
        <taxon>Vertebrata</taxon>
        <taxon>Euteleostomi</taxon>
        <taxon>Archelosauria</taxon>
        <taxon>Testudinata</taxon>
        <taxon>Testudines</taxon>
        <taxon>Cryptodira</taxon>
        <taxon>Durocryptodira</taxon>
        <taxon>Americhelydia</taxon>
        <taxon>Chelonioidea</taxon>
        <taxon>Cheloniidae</taxon>
        <taxon>Chelonia</taxon>
    </lineage>
</organism>
<dbReference type="AlphaFoldDB" id="M7B7G7"/>
<keyword evidence="2" id="KW-0732">Signal</keyword>
<feature type="compositionally biased region" description="Low complexity" evidence="1">
    <location>
        <begin position="129"/>
        <end position="153"/>
    </location>
</feature>
<protein>
    <submittedName>
        <fullName evidence="3">Uncharacterized protein</fullName>
    </submittedName>
</protein>
<proteinExistence type="predicted"/>
<feature type="compositionally biased region" description="Pro residues" evidence="1">
    <location>
        <begin position="154"/>
        <end position="165"/>
    </location>
</feature>
<feature type="chain" id="PRO_5004079768" evidence="2">
    <location>
        <begin position="17"/>
        <end position="165"/>
    </location>
</feature>
<evidence type="ECO:0000256" key="1">
    <source>
        <dbReference type="SAM" id="MobiDB-lite"/>
    </source>
</evidence>
<reference evidence="4" key="1">
    <citation type="journal article" date="2013" name="Nat. Genet.">
        <title>The draft genomes of soft-shell turtle and green sea turtle yield insights into the development and evolution of the turtle-specific body plan.</title>
        <authorList>
            <person name="Wang Z."/>
            <person name="Pascual-Anaya J."/>
            <person name="Zadissa A."/>
            <person name="Li W."/>
            <person name="Niimura Y."/>
            <person name="Huang Z."/>
            <person name="Li C."/>
            <person name="White S."/>
            <person name="Xiong Z."/>
            <person name="Fang D."/>
            <person name="Wang B."/>
            <person name="Ming Y."/>
            <person name="Chen Y."/>
            <person name="Zheng Y."/>
            <person name="Kuraku S."/>
            <person name="Pignatelli M."/>
            <person name="Herrero J."/>
            <person name="Beal K."/>
            <person name="Nozawa M."/>
            <person name="Li Q."/>
            <person name="Wang J."/>
            <person name="Zhang H."/>
            <person name="Yu L."/>
            <person name="Shigenobu S."/>
            <person name="Wang J."/>
            <person name="Liu J."/>
            <person name="Flicek P."/>
            <person name="Searle S."/>
            <person name="Wang J."/>
            <person name="Kuratani S."/>
            <person name="Yin Y."/>
            <person name="Aken B."/>
            <person name="Zhang G."/>
            <person name="Irie N."/>
        </authorList>
    </citation>
    <scope>NUCLEOTIDE SEQUENCE [LARGE SCALE GENOMIC DNA]</scope>
</reference>
<keyword evidence="4" id="KW-1185">Reference proteome</keyword>
<feature type="compositionally biased region" description="Low complexity" evidence="1">
    <location>
        <begin position="94"/>
        <end position="110"/>
    </location>
</feature>
<evidence type="ECO:0000256" key="2">
    <source>
        <dbReference type="SAM" id="SignalP"/>
    </source>
</evidence>
<evidence type="ECO:0000313" key="4">
    <source>
        <dbReference type="Proteomes" id="UP000031443"/>
    </source>
</evidence>
<dbReference type="Proteomes" id="UP000031443">
    <property type="component" value="Unassembled WGS sequence"/>
</dbReference>
<accession>M7B7G7</accession>
<name>M7B7G7_CHEMY</name>
<gene>
    <name evidence="3" type="ORF">UY3_09796</name>
</gene>
<feature type="signal peptide" evidence="2">
    <location>
        <begin position="1"/>
        <end position="16"/>
    </location>
</feature>